<reference evidence="2 3" key="1">
    <citation type="submission" date="2016-10" db="EMBL/GenBank/DDBJ databases">
        <title>Rodentibacter gen. nov. and new species.</title>
        <authorList>
            <person name="Christensen H."/>
        </authorList>
    </citation>
    <scope>NUCLEOTIDE SEQUENCE [LARGE SCALE GENOMIC DNA]</scope>
    <source>
        <strain evidence="2 3">199137021</strain>
    </source>
</reference>
<protein>
    <submittedName>
        <fullName evidence="2">Uncharacterized protein</fullName>
    </submittedName>
</protein>
<sequence>MELILTLLLLVFGLPAIIAMAISGVVTIGYLAIVVFGLAMRFWYITLAAIVLALAPLFYLSDWFIYALCAVLFYAAATILLYIVNWLNKHLDRLNQKLS</sequence>
<keyword evidence="1" id="KW-0472">Membrane</keyword>
<dbReference type="EMBL" id="MLAB01000052">
    <property type="protein sequence ID" value="OOF70657.1"/>
    <property type="molecule type" value="Genomic_DNA"/>
</dbReference>
<feature type="transmembrane region" description="Helical" evidence="1">
    <location>
        <begin position="65"/>
        <end position="87"/>
    </location>
</feature>
<dbReference type="RefSeq" id="WP_059365721.1">
    <property type="nucleotide sequence ID" value="NZ_BBXJ01000001.1"/>
</dbReference>
<comment type="caution">
    <text evidence="2">The sequence shown here is derived from an EMBL/GenBank/DDBJ whole genome shotgun (WGS) entry which is preliminary data.</text>
</comment>
<keyword evidence="3" id="KW-1185">Reference proteome</keyword>
<proteinExistence type="predicted"/>
<gene>
    <name evidence="2" type="ORF">BKG90_09635</name>
</gene>
<keyword evidence="1" id="KW-0812">Transmembrane</keyword>
<feature type="transmembrane region" description="Helical" evidence="1">
    <location>
        <begin position="6"/>
        <end position="35"/>
    </location>
</feature>
<accession>A0AAJ3N067</accession>
<evidence type="ECO:0000313" key="3">
    <source>
        <dbReference type="Proteomes" id="UP000188998"/>
    </source>
</evidence>
<feature type="transmembrane region" description="Helical" evidence="1">
    <location>
        <begin position="42"/>
        <end position="59"/>
    </location>
</feature>
<dbReference type="AlphaFoldDB" id="A0AAJ3N067"/>
<name>A0AAJ3N067_9PAST</name>
<dbReference type="Proteomes" id="UP000188998">
    <property type="component" value="Unassembled WGS sequence"/>
</dbReference>
<evidence type="ECO:0000256" key="1">
    <source>
        <dbReference type="SAM" id="Phobius"/>
    </source>
</evidence>
<keyword evidence="1" id="KW-1133">Transmembrane helix</keyword>
<evidence type="ECO:0000313" key="2">
    <source>
        <dbReference type="EMBL" id="OOF70657.1"/>
    </source>
</evidence>
<organism evidence="2 3">
    <name type="scientific">Rodentibacter caecimuris</name>
    <dbReference type="NCBI Taxonomy" id="1796644"/>
    <lineage>
        <taxon>Bacteria</taxon>
        <taxon>Pseudomonadati</taxon>
        <taxon>Pseudomonadota</taxon>
        <taxon>Gammaproteobacteria</taxon>
        <taxon>Pasteurellales</taxon>
        <taxon>Pasteurellaceae</taxon>
        <taxon>Rodentibacter</taxon>
    </lineage>
</organism>